<accession>A0A1V5MI57</accession>
<dbReference type="Pfam" id="PF12679">
    <property type="entry name" value="ABC2_membrane_2"/>
    <property type="match status" value="1"/>
</dbReference>
<keyword evidence="1" id="KW-0812">Transmembrane</keyword>
<dbReference type="PANTHER" id="PTHR43471">
    <property type="entry name" value="ABC TRANSPORTER PERMEASE"/>
    <property type="match status" value="1"/>
</dbReference>
<gene>
    <name evidence="2" type="ORF">BWY73_00576</name>
</gene>
<sequence>MVKALIIGLNTFRETLRLKSYQIILIFALLLLGSSQLFSFLTPEEQLKMIKDVSLSGIEIFAALLAIFTAMTSLRNEFETNTISTLLSKPLRRSEFILGKFIGSVLAITLSVILMAAVFSTLILIKQHSLEAGLFSATFLIWAEMLVIVALTLAVAAFASTAFTLIFVLFLFLTGHLTGYGLELAQQAKNPLLQALTKIFYKVIPNFENFAIRDEIAVGVSVSLSYLLKTFGYGLIYTFIALLLCLYFFQFREV</sequence>
<feature type="transmembrane region" description="Helical" evidence="1">
    <location>
        <begin position="53"/>
        <end position="74"/>
    </location>
</feature>
<dbReference type="AlphaFoldDB" id="A0A1V5MI57"/>
<feature type="transmembrane region" description="Helical" evidence="1">
    <location>
        <begin position="101"/>
        <end position="125"/>
    </location>
</feature>
<feature type="transmembrane region" description="Helical" evidence="1">
    <location>
        <begin position="146"/>
        <end position="173"/>
    </location>
</feature>
<keyword evidence="1" id="KW-0472">Membrane</keyword>
<organism evidence="2">
    <name type="scientific">candidate division TA06 bacterium ADurb.Bin417</name>
    <dbReference type="NCBI Taxonomy" id="1852828"/>
    <lineage>
        <taxon>Bacteria</taxon>
        <taxon>Bacteria division TA06</taxon>
    </lineage>
</organism>
<keyword evidence="1" id="KW-1133">Transmembrane helix</keyword>
<evidence type="ECO:0000256" key="1">
    <source>
        <dbReference type="SAM" id="Phobius"/>
    </source>
</evidence>
<proteinExistence type="predicted"/>
<feature type="transmembrane region" description="Helical" evidence="1">
    <location>
        <begin position="20"/>
        <end position="41"/>
    </location>
</feature>
<comment type="caution">
    <text evidence="2">The sequence shown here is derived from an EMBL/GenBank/DDBJ whole genome shotgun (WGS) entry which is preliminary data.</text>
</comment>
<dbReference type="PANTHER" id="PTHR43471:SF10">
    <property type="entry name" value="SLL1107 PROTEIN"/>
    <property type="match status" value="1"/>
</dbReference>
<dbReference type="Proteomes" id="UP000485484">
    <property type="component" value="Unassembled WGS sequence"/>
</dbReference>
<dbReference type="GO" id="GO:0005886">
    <property type="term" value="C:plasma membrane"/>
    <property type="evidence" value="ECO:0007669"/>
    <property type="project" value="UniProtKB-SubCell"/>
</dbReference>
<protein>
    <submittedName>
        <fullName evidence="2">ABC-2 family transporter protein</fullName>
    </submittedName>
</protein>
<evidence type="ECO:0000313" key="2">
    <source>
        <dbReference type="EMBL" id="OPZ92924.1"/>
    </source>
</evidence>
<dbReference type="GO" id="GO:0140359">
    <property type="term" value="F:ABC-type transporter activity"/>
    <property type="evidence" value="ECO:0007669"/>
    <property type="project" value="InterPro"/>
</dbReference>
<feature type="transmembrane region" description="Helical" evidence="1">
    <location>
        <begin position="231"/>
        <end position="249"/>
    </location>
</feature>
<reference evidence="2" key="1">
    <citation type="submission" date="2017-02" db="EMBL/GenBank/DDBJ databases">
        <title>Delving into the versatile metabolic prowess of the omnipresent phylum Bacteroidetes.</title>
        <authorList>
            <person name="Nobu M.K."/>
            <person name="Mei R."/>
            <person name="Narihiro T."/>
            <person name="Kuroda K."/>
            <person name="Liu W.-T."/>
        </authorList>
    </citation>
    <scope>NUCLEOTIDE SEQUENCE</scope>
    <source>
        <strain evidence="2">ADurb.Bin417</strain>
    </source>
</reference>
<dbReference type="EMBL" id="MWAK01000058">
    <property type="protein sequence ID" value="OPZ92924.1"/>
    <property type="molecule type" value="Genomic_DNA"/>
</dbReference>
<name>A0A1V5MI57_UNCT6</name>